<evidence type="ECO:0000256" key="1">
    <source>
        <dbReference type="SAM" id="SignalP"/>
    </source>
</evidence>
<dbReference type="InterPro" id="IPR005247">
    <property type="entry name" value="YbhB_YbcL/LppC-like"/>
</dbReference>
<dbReference type="Gene3D" id="3.90.280.10">
    <property type="entry name" value="PEBP-like"/>
    <property type="match status" value="1"/>
</dbReference>
<proteinExistence type="predicted"/>
<feature type="signal peptide" evidence="1">
    <location>
        <begin position="1"/>
        <end position="19"/>
    </location>
</feature>
<accession>A0A0T9KK91</accession>
<reference evidence="2 3" key="1">
    <citation type="submission" date="2015-03" db="EMBL/GenBank/DDBJ databases">
        <authorList>
            <person name="Murphy D."/>
        </authorList>
    </citation>
    <scope>NUCLEOTIDE SEQUENCE [LARGE SCALE GENOMIC DNA]</scope>
    <source>
        <strain evidence="2 3">FCF326</strain>
    </source>
</reference>
<protein>
    <submittedName>
        <fullName evidence="2">Putative kinase inhibitor</fullName>
    </submittedName>
</protein>
<dbReference type="CDD" id="cd00865">
    <property type="entry name" value="PEBP_bact_arch"/>
    <property type="match status" value="1"/>
</dbReference>
<dbReference type="Proteomes" id="UP000045824">
    <property type="component" value="Unassembled WGS sequence"/>
</dbReference>
<organism evidence="2 3">
    <name type="scientific">Yersinia kristensenii</name>
    <dbReference type="NCBI Taxonomy" id="28152"/>
    <lineage>
        <taxon>Bacteria</taxon>
        <taxon>Pseudomonadati</taxon>
        <taxon>Pseudomonadota</taxon>
        <taxon>Gammaproteobacteria</taxon>
        <taxon>Enterobacterales</taxon>
        <taxon>Yersiniaceae</taxon>
        <taxon>Yersinia</taxon>
    </lineage>
</organism>
<dbReference type="SUPFAM" id="SSF49777">
    <property type="entry name" value="PEBP-like"/>
    <property type="match status" value="1"/>
</dbReference>
<evidence type="ECO:0000313" key="2">
    <source>
        <dbReference type="EMBL" id="CNE07961.1"/>
    </source>
</evidence>
<feature type="chain" id="PRO_5006691979" evidence="1">
    <location>
        <begin position="20"/>
        <end position="188"/>
    </location>
</feature>
<dbReference type="RefSeq" id="WP_050118197.1">
    <property type="nucleotide sequence ID" value="NZ_CAWMAB010000001.1"/>
</dbReference>
<dbReference type="PANTHER" id="PTHR30289">
    <property type="entry name" value="UNCHARACTERIZED PROTEIN YBCL-RELATED"/>
    <property type="match status" value="1"/>
</dbReference>
<dbReference type="AlphaFoldDB" id="A0A0T9KK91"/>
<dbReference type="InterPro" id="IPR008914">
    <property type="entry name" value="PEBP"/>
</dbReference>
<gene>
    <name evidence="2" type="primary">ybcL</name>
    <name evidence="2" type="ORF">ERS008491_00361</name>
</gene>
<dbReference type="EMBL" id="CPYI01000001">
    <property type="protein sequence ID" value="CNE07961.1"/>
    <property type="molecule type" value="Genomic_DNA"/>
</dbReference>
<dbReference type="InterPro" id="IPR036610">
    <property type="entry name" value="PEBP-like_sf"/>
</dbReference>
<evidence type="ECO:0000313" key="3">
    <source>
        <dbReference type="Proteomes" id="UP000045824"/>
    </source>
</evidence>
<dbReference type="PANTHER" id="PTHR30289:SF1">
    <property type="entry name" value="PEBP (PHOSPHATIDYLETHANOLAMINE-BINDING PROTEIN) FAMILY PROTEIN"/>
    <property type="match status" value="1"/>
</dbReference>
<keyword evidence="1" id="KW-0732">Signal</keyword>
<sequence>MKKATLSLAIIAVSLSAQAGNFSVISNDMPEGKTLQIQQVFNGFGCEGGNQSPQLSWQGAPAGTKSFAVTAYDPDAPTGSGWWHWTVVNIPADTHQLATNAGQRTDSASTTKGTLPTGAIQGRNDFGYAGFGGACPPAGDKPHRYQFTVWALKTDKLPLDSNASGALVGFMLNSNVIAKAEWVVTYGR</sequence>
<dbReference type="NCBIfam" id="TIGR00481">
    <property type="entry name" value="YbhB/YbcL family Raf kinase inhibitor-like protein"/>
    <property type="match status" value="1"/>
</dbReference>
<name>A0A0T9KK91_YERKR</name>
<dbReference type="NCBIfam" id="NF007330">
    <property type="entry name" value="PRK09818.1"/>
    <property type="match status" value="1"/>
</dbReference>
<dbReference type="Pfam" id="PF01161">
    <property type="entry name" value="PBP"/>
    <property type="match status" value="1"/>
</dbReference>